<dbReference type="SUPFAM" id="SSF47240">
    <property type="entry name" value="Ferritin-like"/>
    <property type="match status" value="1"/>
</dbReference>
<comment type="cofactor">
    <cofactor evidence="1">
        <name>Fe(2+)</name>
        <dbReference type="ChEBI" id="CHEBI:29033"/>
    </cofactor>
</comment>
<evidence type="ECO:0000256" key="4">
    <source>
        <dbReference type="ARBA" id="ARBA00022516"/>
    </source>
</evidence>
<evidence type="ECO:0000256" key="11">
    <source>
        <dbReference type="ARBA" id="ARBA00023160"/>
    </source>
</evidence>
<evidence type="ECO:0000313" key="13">
    <source>
        <dbReference type="Proteomes" id="UP000815325"/>
    </source>
</evidence>
<keyword evidence="13" id="KW-1185">Reference proteome</keyword>
<dbReference type="Gene3D" id="1.10.620.20">
    <property type="entry name" value="Ribonucleotide Reductase, subunit A"/>
    <property type="match status" value="1"/>
</dbReference>
<keyword evidence="4" id="KW-0444">Lipid biosynthesis</keyword>
<organism evidence="12 13">
    <name type="scientific">Dunaliella salina</name>
    <name type="common">Green alga</name>
    <name type="synonym">Protococcus salinus</name>
    <dbReference type="NCBI Taxonomy" id="3046"/>
    <lineage>
        <taxon>Eukaryota</taxon>
        <taxon>Viridiplantae</taxon>
        <taxon>Chlorophyta</taxon>
        <taxon>core chlorophytes</taxon>
        <taxon>Chlorophyceae</taxon>
        <taxon>CS clade</taxon>
        <taxon>Chlamydomonadales</taxon>
        <taxon>Dunaliellaceae</taxon>
        <taxon>Dunaliella</taxon>
    </lineage>
</organism>
<sequence>MKSLLWKKNRGAPAIEASNGARASTCAPSLACKSRQKRPPIGHRLTAGVSATSTPEAAVPTAQAAAPNGTGSATIYIPSQKTHSLHAQGVEVIDSLQDWAEQRLLRFLKPVQSSWQPQDLLPEPSSPDFYDQVQELRRGAQQLPNDYLVVLVGDMVTEEALPSNMNLLNTLDCAKDETGASTSPWARWTRQWTAEENRHGDVLNKYLYLSGCVDMHSIENTIQRLIGSGLDPKLENNPYLCFVYTSFQERATKISHGNTARLAAYHGDTVLAKICGLVAADEARHEAAYTNIVEQLFIRDPEGAVLAFYDMMKKGIVMPAHLVDDGKHASNNGGASLFLDYATVADSTGVYTTADYADIVDHLVSRWRVADLRFPGGKAEEAQQFLCQHADRVRRLANIQAERKLRDRKRGKARIASFGWVNGRQVSLI</sequence>
<dbReference type="CDD" id="cd01050">
    <property type="entry name" value="Acyl_ACP_Desat"/>
    <property type="match status" value="1"/>
</dbReference>
<name>A0ABQ7GKX0_DUNSA</name>
<dbReference type="Proteomes" id="UP000815325">
    <property type="component" value="Unassembled WGS sequence"/>
</dbReference>
<evidence type="ECO:0000256" key="8">
    <source>
        <dbReference type="ARBA" id="ARBA00023002"/>
    </source>
</evidence>
<dbReference type="Pfam" id="PF03405">
    <property type="entry name" value="FA_desaturase_2"/>
    <property type="match status" value="1"/>
</dbReference>
<evidence type="ECO:0000256" key="9">
    <source>
        <dbReference type="ARBA" id="ARBA00023004"/>
    </source>
</evidence>
<evidence type="ECO:0000313" key="12">
    <source>
        <dbReference type="EMBL" id="KAF5835254.1"/>
    </source>
</evidence>
<dbReference type="InterPro" id="IPR012348">
    <property type="entry name" value="RNR-like"/>
</dbReference>
<dbReference type="InterPro" id="IPR009078">
    <property type="entry name" value="Ferritin-like_SF"/>
</dbReference>
<keyword evidence="7" id="KW-0809">Transit peptide</keyword>
<keyword evidence="6" id="KW-0276">Fatty acid metabolism</keyword>
<evidence type="ECO:0000256" key="1">
    <source>
        <dbReference type="ARBA" id="ARBA00001954"/>
    </source>
</evidence>
<gene>
    <name evidence="12" type="ORF">DUNSADRAFT_7701</name>
</gene>
<evidence type="ECO:0000256" key="7">
    <source>
        <dbReference type="ARBA" id="ARBA00022946"/>
    </source>
</evidence>
<dbReference type="InterPro" id="IPR005067">
    <property type="entry name" value="Fatty_acid_desaturase-2"/>
</dbReference>
<reference evidence="12" key="1">
    <citation type="submission" date="2017-08" db="EMBL/GenBank/DDBJ databases">
        <authorList>
            <person name="Polle J.E."/>
            <person name="Barry K."/>
            <person name="Cushman J."/>
            <person name="Schmutz J."/>
            <person name="Tran D."/>
            <person name="Hathwaick L.T."/>
            <person name="Yim W.C."/>
            <person name="Jenkins J."/>
            <person name="Mckie-Krisberg Z.M."/>
            <person name="Prochnik S."/>
            <person name="Lindquist E."/>
            <person name="Dockter R.B."/>
            <person name="Adam C."/>
            <person name="Molina H."/>
            <person name="Bunkerborg J."/>
            <person name="Jin E."/>
            <person name="Buchheim M."/>
            <person name="Magnuson J."/>
        </authorList>
    </citation>
    <scope>NUCLEOTIDE SEQUENCE</scope>
    <source>
        <strain evidence="12">CCAP 19/18</strain>
    </source>
</reference>
<proteinExistence type="inferred from homology"/>
<evidence type="ECO:0000256" key="6">
    <source>
        <dbReference type="ARBA" id="ARBA00022832"/>
    </source>
</evidence>
<comment type="subunit">
    <text evidence="3">Homodimer.</text>
</comment>
<keyword evidence="9" id="KW-0408">Iron</keyword>
<dbReference type="PANTHER" id="PTHR31155">
    <property type="entry name" value="ACYL- ACYL-CARRIER-PROTEIN DESATURASE-RELATED"/>
    <property type="match status" value="1"/>
</dbReference>
<keyword evidence="10" id="KW-0443">Lipid metabolism</keyword>
<comment type="similarity">
    <text evidence="2">Belongs to the fatty acid desaturase type 2 family.</text>
</comment>
<evidence type="ECO:0000256" key="10">
    <source>
        <dbReference type="ARBA" id="ARBA00023098"/>
    </source>
</evidence>
<keyword evidence="5" id="KW-0479">Metal-binding</keyword>
<dbReference type="EMBL" id="MU069715">
    <property type="protein sequence ID" value="KAF5835254.1"/>
    <property type="molecule type" value="Genomic_DNA"/>
</dbReference>
<dbReference type="PANTHER" id="PTHR31155:SF9">
    <property type="entry name" value="STEAROYL-[ACYL-CARRIER-PROTEIN] 9-DESATURASE 7, CHLOROPLASTIC"/>
    <property type="match status" value="1"/>
</dbReference>
<protein>
    <submittedName>
        <fullName evidence="12">Acyl-desaturase 5, chloroplastic</fullName>
    </submittedName>
</protein>
<evidence type="ECO:0000256" key="5">
    <source>
        <dbReference type="ARBA" id="ARBA00022723"/>
    </source>
</evidence>
<accession>A0ABQ7GKX0</accession>
<evidence type="ECO:0000256" key="2">
    <source>
        <dbReference type="ARBA" id="ARBA00008749"/>
    </source>
</evidence>
<comment type="caution">
    <text evidence="12">The sequence shown here is derived from an EMBL/GenBank/DDBJ whole genome shotgun (WGS) entry which is preliminary data.</text>
</comment>
<keyword evidence="8" id="KW-0560">Oxidoreductase</keyword>
<dbReference type="PIRSF" id="PIRSF000346">
    <property type="entry name" value="Dlt9_acylACP_des"/>
    <property type="match status" value="1"/>
</dbReference>
<keyword evidence="11" id="KW-0275">Fatty acid biosynthesis</keyword>
<evidence type="ECO:0000256" key="3">
    <source>
        <dbReference type="ARBA" id="ARBA00011738"/>
    </source>
</evidence>